<evidence type="ECO:0000313" key="3">
    <source>
        <dbReference type="Proteomes" id="UP000193978"/>
    </source>
</evidence>
<proteinExistence type="predicted"/>
<dbReference type="InterPro" id="IPR012296">
    <property type="entry name" value="Nuclease_put_TT1808"/>
</dbReference>
<dbReference type="Pfam" id="PF05685">
    <property type="entry name" value="Uma2"/>
    <property type="match status" value="1"/>
</dbReference>
<sequence length="183" mass="19812">MAEPAPTPMDVQAFLAFAEGQERGRFELWRGELVAMAPERAEHVRAKFAVSRAFAAAIQYAGLPCEAFVDGLAVAIDAETAYEPDALVNCGERIPAGSLLAPAPVVVVEVVSPSSHKRDTSLKVDGYFSVATIAHYLVVILSKRVVLHYRRESDERIGLTILRAGTLTLDPPGMTLELAEFFA</sequence>
<dbReference type="PANTHER" id="PTHR36558">
    <property type="entry name" value="GLR1098 PROTEIN"/>
    <property type="match status" value="1"/>
</dbReference>
<evidence type="ECO:0000259" key="1">
    <source>
        <dbReference type="Pfam" id="PF05685"/>
    </source>
</evidence>
<protein>
    <recommendedName>
        <fullName evidence="1">Putative restriction endonuclease domain-containing protein</fullName>
    </recommendedName>
</protein>
<keyword evidence="3" id="KW-1185">Reference proteome</keyword>
<evidence type="ECO:0000313" key="2">
    <source>
        <dbReference type="EMBL" id="ARN81501.1"/>
    </source>
</evidence>
<name>A0A1W6MV73_9HYPH</name>
<dbReference type="InterPro" id="IPR011335">
    <property type="entry name" value="Restrct_endonuc-II-like"/>
</dbReference>
<dbReference type="Gene3D" id="3.90.1570.10">
    <property type="entry name" value="tt1808, chain A"/>
    <property type="match status" value="1"/>
</dbReference>
<accession>A0A1W6MV73</accession>
<dbReference type="PANTHER" id="PTHR36558:SF1">
    <property type="entry name" value="RESTRICTION ENDONUCLEASE DOMAIN-CONTAINING PROTEIN-RELATED"/>
    <property type="match status" value="1"/>
</dbReference>
<dbReference type="CDD" id="cd06260">
    <property type="entry name" value="DUF820-like"/>
    <property type="match status" value="1"/>
</dbReference>
<dbReference type="AlphaFoldDB" id="A0A1W6MV73"/>
<gene>
    <name evidence="2" type="ORF">B1812_10940</name>
</gene>
<dbReference type="EMBL" id="CP019948">
    <property type="protein sequence ID" value="ARN81501.1"/>
    <property type="molecule type" value="Genomic_DNA"/>
</dbReference>
<dbReference type="InterPro" id="IPR008538">
    <property type="entry name" value="Uma2"/>
</dbReference>
<dbReference type="STRING" id="655015.B1812_10940"/>
<dbReference type="RefSeq" id="WP_085771614.1">
    <property type="nucleotide sequence ID" value="NZ_AP027149.1"/>
</dbReference>
<organism evidence="2 3">
    <name type="scientific">Methylocystis bryophila</name>
    <dbReference type="NCBI Taxonomy" id="655015"/>
    <lineage>
        <taxon>Bacteria</taxon>
        <taxon>Pseudomonadati</taxon>
        <taxon>Pseudomonadota</taxon>
        <taxon>Alphaproteobacteria</taxon>
        <taxon>Hyphomicrobiales</taxon>
        <taxon>Methylocystaceae</taxon>
        <taxon>Methylocystis</taxon>
    </lineage>
</organism>
<dbReference type="OrthoDB" id="8452919at2"/>
<dbReference type="SUPFAM" id="SSF52980">
    <property type="entry name" value="Restriction endonuclease-like"/>
    <property type="match status" value="1"/>
</dbReference>
<feature type="domain" description="Putative restriction endonuclease" evidence="1">
    <location>
        <begin position="13"/>
        <end position="167"/>
    </location>
</feature>
<dbReference type="Proteomes" id="UP000193978">
    <property type="component" value="Chromosome"/>
</dbReference>
<reference evidence="2 3" key="1">
    <citation type="submission" date="2017-02" db="EMBL/GenBank/DDBJ databases">
        <authorList>
            <person name="Peterson S.W."/>
        </authorList>
    </citation>
    <scope>NUCLEOTIDE SEQUENCE [LARGE SCALE GENOMIC DNA]</scope>
    <source>
        <strain evidence="2 3">S285</strain>
    </source>
</reference>
<dbReference type="KEGG" id="mbry:B1812_10940"/>